<comment type="subcellular location">
    <subcellularLocation>
        <location evidence="2">Cytoplasm</location>
    </subcellularLocation>
    <text evidence="2">Associated with two foci at the outer edges of the nucleoid region in young cells, and at four foci within both cell halves in older cells.</text>
</comment>
<dbReference type="GO" id="GO:0006260">
    <property type="term" value="P:DNA replication"/>
    <property type="evidence" value="ECO:0007669"/>
    <property type="project" value="UniProtKB-UniRule"/>
</dbReference>
<dbReference type="PANTHER" id="PTHR33969:SF2">
    <property type="entry name" value="SEGREGATION AND CONDENSATION PROTEIN A"/>
    <property type="match status" value="1"/>
</dbReference>
<accession>A0A8J6TQI8</accession>
<comment type="function">
    <text evidence="2">Participates in chromosomal partition during cell division. May act via the formation of a condensin-like complex containing Smc and ScpB that pull DNA away from mid-cell into both cell halves.</text>
</comment>
<dbReference type="EMBL" id="JACNFK010000034">
    <property type="protein sequence ID" value="MBC8520051.1"/>
    <property type="molecule type" value="Genomic_DNA"/>
</dbReference>
<protein>
    <recommendedName>
        <fullName evidence="1 2">Segregation and condensation protein A</fullName>
    </recommendedName>
</protein>
<dbReference type="GO" id="GO:0051301">
    <property type="term" value="P:cell division"/>
    <property type="evidence" value="ECO:0007669"/>
    <property type="project" value="UniProtKB-KW"/>
</dbReference>
<evidence type="ECO:0000256" key="1">
    <source>
        <dbReference type="ARBA" id="ARBA00044777"/>
    </source>
</evidence>
<dbReference type="InterPro" id="IPR023093">
    <property type="entry name" value="ScpA-like_C"/>
</dbReference>
<dbReference type="Proteomes" id="UP000654401">
    <property type="component" value="Unassembled WGS sequence"/>
</dbReference>
<keyword evidence="2" id="KW-0132">Cell division</keyword>
<sequence>MLRGIRVSGEALQELPKDLYIPPEALKVVLEAFEGPVDLLLYLIKRQNLDILNIPIAEVTRQYMEYVEMMRALNLEMAAEYLVMAAMLAEIKSRMLLPRHEEIEDEDDPRAELIRRLQEYEQLKRAAEELNELPRMERDINSVEIAAPVRGARPQPEVQIQALLTAFSDVLQRAELFNSHHVQREPLSIRERMSSVLVLLEEGAEFVEFGSLFQVEEGRAGVVITLMAILELIKDSLIGIVQNEPYGPIYISSPNERSMESGEEQ</sequence>
<gene>
    <name evidence="2" type="primary">scpA</name>
    <name evidence="3" type="ORF">H8D24_06570</name>
</gene>
<comment type="similarity">
    <text evidence="2">Belongs to the ScpA family.</text>
</comment>
<organism evidence="3 4">
    <name type="scientific">Candidatus Thiopontia autotrophica</name>
    <dbReference type="NCBI Taxonomy" id="2841688"/>
    <lineage>
        <taxon>Bacteria</taxon>
        <taxon>Pseudomonadati</taxon>
        <taxon>Pseudomonadota</taxon>
        <taxon>Gammaproteobacteria</taxon>
        <taxon>Candidatus Thiopontia</taxon>
    </lineage>
</organism>
<dbReference type="AlphaFoldDB" id="A0A8J6TQI8"/>
<comment type="caution">
    <text evidence="3">The sequence shown here is derived from an EMBL/GenBank/DDBJ whole genome shotgun (WGS) entry which is preliminary data.</text>
</comment>
<evidence type="ECO:0000256" key="2">
    <source>
        <dbReference type="HAMAP-Rule" id="MF_01805"/>
    </source>
</evidence>
<dbReference type="Gene3D" id="1.10.10.580">
    <property type="entry name" value="Structural maintenance of chromosome 1. Chain E"/>
    <property type="match status" value="1"/>
</dbReference>
<dbReference type="GO" id="GO:0007059">
    <property type="term" value="P:chromosome segregation"/>
    <property type="evidence" value="ECO:0007669"/>
    <property type="project" value="UniProtKB-UniRule"/>
</dbReference>
<evidence type="ECO:0000313" key="3">
    <source>
        <dbReference type="EMBL" id="MBC8520051.1"/>
    </source>
</evidence>
<comment type="subunit">
    <text evidence="2">Component of a cohesin-like complex composed of ScpA, ScpB and the Smc homodimer, in which ScpA and ScpB bind to the head domain of Smc. The presence of the three proteins is required for the association of the complex with DNA.</text>
</comment>
<keyword evidence="2" id="KW-0159">Chromosome partition</keyword>
<keyword evidence="2" id="KW-0963">Cytoplasm</keyword>
<reference evidence="3 4" key="1">
    <citation type="submission" date="2020-08" db="EMBL/GenBank/DDBJ databases">
        <title>Bridging the membrane lipid divide: bacteria of the FCB group superphylum have the potential to synthesize archaeal ether lipids.</title>
        <authorList>
            <person name="Villanueva L."/>
            <person name="Von Meijenfeldt F.A.B."/>
            <person name="Westbye A.B."/>
            <person name="Yadav S."/>
            <person name="Hopmans E.C."/>
            <person name="Dutilh B.E."/>
            <person name="Sinninghe Damste J.S."/>
        </authorList>
    </citation>
    <scope>NUCLEOTIDE SEQUENCE [LARGE SCALE GENOMIC DNA]</scope>
    <source>
        <strain evidence="3">NIOZ-UU100</strain>
    </source>
</reference>
<dbReference type="HAMAP" id="MF_01805">
    <property type="entry name" value="ScpA"/>
    <property type="match status" value="1"/>
</dbReference>
<dbReference type="PANTHER" id="PTHR33969">
    <property type="entry name" value="SEGREGATION AND CONDENSATION PROTEIN A"/>
    <property type="match status" value="1"/>
</dbReference>
<evidence type="ECO:0000313" key="4">
    <source>
        <dbReference type="Proteomes" id="UP000654401"/>
    </source>
</evidence>
<dbReference type="GO" id="GO:0005737">
    <property type="term" value="C:cytoplasm"/>
    <property type="evidence" value="ECO:0007669"/>
    <property type="project" value="UniProtKB-SubCell"/>
</dbReference>
<keyword evidence="2" id="KW-0131">Cell cycle</keyword>
<name>A0A8J6TQI8_9GAMM</name>
<dbReference type="Pfam" id="PF02616">
    <property type="entry name" value="SMC_ScpA"/>
    <property type="match status" value="1"/>
</dbReference>
<dbReference type="Gene3D" id="6.10.250.2410">
    <property type="match status" value="1"/>
</dbReference>
<proteinExistence type="inferred from homology"/>
<dbReference type="InterPro" id="IPR003768">
    <property type="entry name" value="ScpA"/>
</dbReference>